<proteinExistence type="predicted"/>
<accession>A0A956NAJ1</accession>
<organism evidence="3 4">
    <name type="scientific">Eiseniibacteriota bacterium</name>
    <dbReference type="NCBI Taxonomy" id="2212470"/>
    <lineage>
        <taxon>Bacteria</taxon>
        <taxon>Candidatus Eiseniibacteriota</taxon>
    </lineage>
</organism>
<evidence type="ECO:0000313" key="4">
    <source>
        <dbReference type="Proteomes" id="UP000739538"/>
    </source>
</evidence>
<evidence type="ECO:0000256" key="1">
    <source>
        <dbReference type="SAM" id="MobiDB-lite"/>
    </source>
</evidence>
<feature type="compositionally biased region" description="Low complexity" evidence="1">
    <location>
        <begin position="31"/>
        <end position="42"/>
    </location>
</feature>
<protein>
    <submittedName>
        <fullName evidence="3">Uncharacterized protein</fullName>
    </submittedName>
</protein>
<feature type="signal peptide" evidence="2">
    <location>
        <begin position="1"/>
        <end position="16"/>
    </location>
</feature>
<name>A0A956NAJ1_UNCEI</name>
<reference evidence="3" key="2">
    <citation type="journal article" date="2021" name="Microbiome">
        <title>Successional dynamics and alternative stable states in a saline activated sludge microbial community over 9 years.</title>
        <authorList>
            <person name="Wang Y."/>
            <person name="Ye J."/>
            <person name="Ju F."/>
            <person name="Liu L."/>
            <person name="Boyd J.A."/>
            <person name="Deng Y."/>
            <person name="Parks D.H."/>
            <person name="Jiang X."/>
            <person name="Yin X."/>
            <person name="Woodcroft B.J."/>
            <person name="Tyson G.W."/>
            <person name="Hugenholtz P."/>
            <person name="Polz M.F."/>
            <person name="Zhang T."/>
        </authorList>
    </citation>
    <scope>NUCLEOTIDE SEQUENCE</scope>
    <source>
        <strain evidence="3">HKST-UBA02</strain>
    </source>
</reference>
<dbReference type="EMBL" id="JAGQHS010000018">
    <property type="protein sequence ID" value="MCA9755217.1"/>
    <property type="molecule type" value="Genomic_DNA"/>
</dbReference>
<sequence>MSRLAVICMYSTISLALPGCALLPQFGEPPATNPTAAAPDTTRAQVPDPDLWPTATDTPAEPVKVTEKAPTKPKVKTTPPAAAPDTPPAEVGASADSIAVVAPAVTVTQPRKKLEEFETETIASLNEAKRLVAAVDPSKLDAAGQDKLRIVRGFITQAEDAMSKQDLDAASGLARKARLLAVELASH</sequence>
<evidence type="ECO:0000256" key="2">
    <source>
        <dbReference type="SAM" id="SignalP"/>
    </source>
</evidence>
<reference evidence="3" key="1">
    <citation type="submission" date="2020-04" db="EMBL/GenBank/DDBJ databases">
        <authorList>
            <person name="Zhang T."/>
        </authorList>
    </citation>
    <scope>NUCLEOTIDE SEQUENCE</scope>
    <source>
        <strain evidence="3">HKST-UBA02</strain>
    </source>
</reference>
<feature type="chain" id="PRO_5036726523" evidence="2">
    <location>
        <begin position="17"/>
        <end position="187"/>
    </location>
</feature>
<keyword evidence="2" id="KW-0732">Signal</keyword>
<dbReference type="Proteomes" id="UP000739538">
    <property type="component" value="Unassembled WGS sequence"/>
</dbReference>
<gene>
    <name evidence="3" type="ORF">KDA27_05395</name>
</gene>
<dbReference type="AlphaFoldDB" id="A0A956NAJ1"/>
<evidence type="ECO:0000313" key="3">
    <source>
        <dbReference type="EMBL" id="MCA9755217.1"/>
    </source>
</evidence>
<feature type="region of interest" description="Disordered" evidence="1">
    <location>
        <begin position="31"/>
        <end position="91"/>
    </location>
</feature>
<comment type="caution">
    <text evidence="3">The sequence shown here is derived from an EMBL/GenBank/DDBJ whole genome shotgun (WGS) entry which is preliminary data.</text>
</comment>